<gene>
    <name evidence="2" type="ORF">SNE25_26110</name>
</gene>
<reference evidence="2 3" key="1">
    <citation type="submission" date="2023-11" db="EMBL/GenBank/DDBJ databases">
        <title>Analysis of the Genomes of Mucilaginibacter gossypii cycad 4 and M. sabulilitoris SNA2: microbes with the potential for plant growth promotion.</title>
        <authorList>
            <person name="Hirsch A.M."/>
            <person name="Humm E."/>
            <person name="Rubbi M."/>
            <person name="Del Vecchio G."/>
            <person name="Ha S.M."/>
            <person name="Pellegrini M."/>
            <person name="Gunsalus R.P."/>
        </authorList>
    </citation>
    <scope>NUCLEOTIDE SEQUENCE [LARGE SCALE GENOMIC DNA]</scope>
    <source>
        <strain evidence="2 3">SNA2</strain>
    </source>
</reference>
<keyword evidence="3" id="KW-1185">Reference proteome</keyword>
<dbReference type="Proteomes" id="UP001324380">
    <property type="component" value="Chromosome"/>
</dbReference>
<organism evidence="2 3">
    <name type="scientific">Mucilaginibacter sabulilitoris</name>
    <dbReference type="NCBI Taxonomy" id="1173583"/>
    <lineage>
        <taxon>Bacteria</taxon>
        <taxon>Pseudomonadati</taxon>
        <taxon>Bacteroidota</taxon>
        <taxon>Sphingobacteriia</taxon>
        <taxon>Sphingobacteriales</taxon>
        <taxon>Sphingobacteriaceae</taxon>
        <taxon>Mucilaginibacter</taxon>
    </lineage>
</organism>
<evidence type="ECO:0000313" key="3">
    <source>
        <dbReference type="Proteomes" id="UP001324380"/>
    </source>
</evidence>
<dbReference type="InterPro" id="IPR040840">
    <property type="entry name" value="TcA_TcB_BD"/>
</dbReference>
<proteinExistence type="predicted"/>
<dbReference type="Pfam" id="PF18276">
    <property type="entry name" value="TcA_TcB_BD"/>
    <property type="match status" value="1"/>
</dbReference>
<evidence type="ECO:0000259" key="1">
    <source>
        <dbReference type="Pfam" id="PF18276"/>
    </source>
</evidence>
<dbReference type="EMBL" id="CP139558">
    <property type="protein sequence ID" value="WPU92803.1"/>
    <property type="molecule type" value="Genomic_DNA"/>
</dbReference>
<feature type="domain" description="Tc toxin complex TcA C-terminal TcB-binding" evidence="1">
    <location>
        <begin position="681"/>
        <end position="973"/>
    </location>
</feature>
<evidence type="ECO:0000313" key="2">
    <source>
        <dbReference type="EMBL" id="WPU92803.1"/>
    </source>
</evidence>
<accession>A0ABZ0TIE0</accession>
<name>A0ABZ0TIE0_9SPHI</name>
<sequence>MATQYKSFHDSYINSLYYKPFVNNLPQGPTSIHYTQIIKERRLSYAFTPHFHPYVSALLNRLIQRSVPGLQAADTEYKTNADGSPALFDAAYDDVNKRGKRIPVLHEDFFKSTYTPNADNIPDFVASPLPVKELDFSSHGAYSVFNWELFFHVPLTIAMNLSKNGRYEEARQWFHYIFDPTDDSDGPTPERFWKVQPFQTTHIKSIEEIMINLSTGDDEQLRQDTINSMMAWKNNPFRPHVVARYRQSSYMYKTVFAYIDNLIAWGDADFRNDQPEDVDAALLKYVLAANILGPRPQEVPSKGSVRPQTYANLKKDLDAMGNALRPLETDILFNVAPPATDDSDDDKLSLIHSLGNTLYFSVPRNEKLLSYWDTVADRLFKIRNSLNLQGIFRQLPLFAPPIDPALLAKAAAAGLDISAVVAGLNAPLPIVRFQLLIQKATEICQEVKSLGNNLLSAIEKQDNESLSVLRAHHESLILSMSESVKYAQLQDTIKSRESLLVSLNSAAEQYIYYERQLGKETSDIKLPELSELDRDGLINMKAMMQEPTVSLRDVDIDISKDLGASLGKIVNSFEAEELNKLSSARDMQDAVHGLRIAAQAVALIPEFGIDLHFWGMGGHVEFGGKELSKLAQFTADVTSAIADHTTYEAGNASKIGNYTRRQQDWAFQSNVISGQINQIFKQIRSAQIREAIAEKEWKNHQQQIKNAEEIENFLTDEKVGKKTSQAFYAYMNGAVKDLYNQCFQFAFDLAKKAERSLQQELGDNTLSFVQTGYTSGKEGLLAGEKLYMDLKRMEMSYMELNQREYEITKHISLMQLNPTALLALRTTGRCTIKLPEEFFDIDGPGHYFRRIKHVSISIPCIVGPYTSVNCTLTLTKSTIRTKPVLSNGAYASTGDNDDRFDIHFGSMQSIVTSNAQDDSGMFETNMRDERKLPFEYSGVESEWQISLPGRLNEIHQFNYDTITDVIIHMRYTAREGGELLRAAAMKNLKAQIDSSEAAGTVRLFSVRQEFPNEWEKFKSVKLGTNAPFAGLTLPLKEEHYPFWSKGSVAAIKQVNVYARSAKNNITMRPSAADNTKEDALTNADKSFGNLVSGKLSKIPLPAPVGNFTLFFNDNTMSDLWITASWGK</sequence>
<protein>
    <recommendedName>
        <fullName evidence="1">Tc toxin complex TcA C-terminal TcB-binding domain-containing protein</fullName>
    </recommendedName>
</protein>
<dbReference type="RefSeq" id="WP_321561963.1">
    <property type="nucleotide sequence ID" value="NZ_CP139558.1"/>
</dbReference>